<evidence type="ECO:0000256" key="12">
    <source>
        <dbReference type="PROSITE-ProRule" id="PRU01360"/>
    </source>
</evidence>
<feature type="chain" id="PRO_5047018057" evidence="14">
    <location>
        <begin position="43"/>
        <end position="816"/>
    </location>
</feature>
<evidence type="ECO:0000256" key="2">
    <source>
        <dbReference type="ARBA" id="ARBA00009810"/>
    </source>
</evidence>
<evidence type="ECO:0000256" key="6">
    <source>
        <dbReference type="ARBA" id="ARBA00022692"/>
    </source>
</evidence>
<dbReference type="InterPro" id="IPR039426">
    <property type="entry name" value="TonB-dep_rcpt-like"/>
</dbReference>
<evidence type="ECO:0000256" key="1">
    <source>
        <dbReference type="ARBA" id="ARBA00004571"/>
    </source>
</evidence>
<dbReference type="Gene3D" id="2.40.170.20">
    <property type="entry name" value="TonB-dependent receptor, beta-barrel domain"/>
    <property type="match status" value="1"/>
</dbReference>
<keyword evidence="3 12" id="KW-0813">Transport</keyword>
<dbReference type="InterPro" id="IPR000531">
    <property type="entry name" value="Beta-barrel_TonB"/>
</dbReference>
<name>A0ABT0ST66_9GAMM</name>
<dbReference type="Pfam" id="PF07715">
    <property type="entry name" value="Plug"/>
    <property type="match status" value="1"/>
</dbReference>
<gene>
    <name evidence="16" type="ORF">M8006_13660</name>
</gene>
<comment type="caution">
    <text evidence="16">The sequence shown here is derived from an EMBL/GenBank/DDBJ whole genome shotgun (WGS) entry which is preliminary data.</text>
</comment>
<dbReference type="InterPro" id="IPR037066">
    <property type="entry name" value="Plug_dom_sf"/>
</dbReference>
<dbReference type="PANTHER" id="PTHR32552">
    <property type="entry name" value="FERRICHROME IRON RECEPTOR-RELATED"/>
    <property type="match status" value="1"/>
</dbReference>
<keyword evidence="7" id="KW-0408">Iron</keyword>
<evidence type="ECO:0000313" key="17">
    <source>
        <dbReference type="Proteomes" id="UP001165308"/>
    </source>
</evidence>
<dbReference type="SMART" id="SM00965">
    <property type="entry name" value="STN"/>
    <property type="match status" value="1"/>
</dbReference>
<evidence type="ECO:0000256" key="9">
    <source>
        <dbReference type="ARBA" id="ARBA00023136"/>
    </source>
</evidence>
<dbReference type="EMBL" id="JAMJPJ010000026">
    <property type="protein sequence ID" value="MCL7931013.1"/>
    <property type="molecule type" value="Genomic_DNA"/>
</dbReference>
<dbReference type="PROSITE" id="PS52016">
    <property type="entry name" value="TONB_DEPENDENT_REC_3"/>
    <property type="match status" value="1"/>
</dbReference>
<evidence type="ECO:0000256" key="5">
    <source>
        <dbReference type="ARBA" id="ARBA00022496"/>
    </source>
</evidence>
<evidence type="ECO:0000256" key="8">
    <source>
        <dbReference type="ARBA" id="ARBA00023077"/>
    </source>
</evidence>
<comment type="similarity">
    <text evidence="2 12 13">Belongs to the TonB-dependent receptor family.</text>
</comment>
<comment type="subcellular location">
    <subcellularLocation>
        <location evidence="1 12">Cell outer membrane</location>
        <topology evidence="1 12">Multi-pass membrane protein</topology>
    </subcellularLocation>
</comment>
<protein>
    <submittedName>
        <fullName evidence="16">TonB-dependent siderophore receptor</fullName>
    </submittedName>
</protein>
<keyword evidence="5" id="KW-0406">Ion transport</keyword>
<keyword evidence="6 12" id="KW-0812">Transmembrane</keyword>
<dbReference type="InterPro" id="IPR010105">
    <property type="entry name" value="TonB_sidphr_rcpt"/>
</dbReference>
<evidence type="ECO:0000256" key="4">
    <source>
        <dbReference type="ARBA" id="ARBA00022452"/>
    </source>
</evidence>
<dbReference type="InterPro" id="IPR036942">
    <property type="entry name" value="Beta-barrel_TonB_sf"/>
</dbReference>
<dbReference type="InterPro" id="IPR012910">
    <property type="entry name" value="Plug_dom"/>
</dbReference>
<organism evidence="16 17">
    <name type="scientific">Halomonas llamarensis</name>
    <dbReference type="NCBI Taxonomy" id="2945104"/>
    <lineage>
        <taxon>Bacteria</taxon>
        <taxon>Pseudomonadati</taxon>
        <taxon>Pseudomonadota</taxon>
        <taxon>Gammaproteobacteria</taxon>
        <taxon>Oceanospirillales</taxon>
        <taxon>Halomonadaceae</taxon>
        <taxon>Halomonas</taxon>
    </lineage>
</organism>
<evidence type="ECO:0000256" key="10">
    <source>
        <dbReference type="ARBA" id="ARBA00023170"/>
    </source>
</evidence>
<evidence type="ECO:0000313" key="16">
    <source>
        <dbReference type="EMBL" id="MCL7931013.1"/>
    </source>
</evidence>
<keyword evidence="17" id="KW-1185">Reference proteome</keyword>
<dbReference type="Gene3D" id="3.55.50.30">
    <property type="match status" value="1"/>
</dbReference>
<sequence>MTTQQAHSRFIRTPLARAIPRVIKYSLLASCLAGGLPATALAQQATGQSASTQQTYSIEAGRLDTALNRFAVSAGIEIAFDATLTAGKQSNGLQGQYGVTDGLQRLLAGTGLRAVRRGDGSYQLEEAGDVELSVVEVSADHYRGASTEGTGSYTTGSMNTATRLGLSIRETPQSVSVISRQLIDDMQLESLTDVVNTVTGLTSTNQDSQRHVFFARGFEINNYQIDGIPTAWESGFSAGESQMDTILYDRIEVVRGASGLTSGAGDPSAAINLVRKKADSEEFTGHATISAGCWDRYQGTVDISTPLNEAGTVRGRIVGSHLEEGSFVDSLENEKSVFYGALAADLTDNTLMNIGISQQQNKPTGSTWGGLPVWFSNGERTDWSRSKTVGADWTRWDSEVTNYFFNLEHNFDSGASLYAAYSKNINHADLPLVYLFDSPDRETGLGMGAFPAWYEFEREQDNIDIYGNLPFAFSGREHEMTVGLMHNNQDFTSELRNALNVPSVGNFYEWDGSYPEPVWDQQTTHMRKETEQLGGYGALRLSLADPLTLILGSRITNWDIEGMKSNGDLYDFSHHQIVTPYAGLIYDINDVYSAYVSYTDIFNPQDEQDRNGSYLDPLEGKNYETGIKAEYFEGRLNAMLSVFRIDQDNLAQPDVGHLVPGTTNQASYAAEGTTSIGYEFEVSGAITDDWNLMFGWSQFQAEDADGSAVNTSQPRRTATMFTTYQLNDLTLGGGFNWQSSNYTMVTNPLGNSEEVKQGSYALTHLMAKYQMTPELSAQLNINNLFDEKYYTNSGAWFSQLAYGAPRNANLKLKYDF</sequence>
<accession>A0ABT0ST66</accession>
<dbReference type="Proteomes" id="UP001165308">
    <property type="component" value="Unassembled WGS sequence"/>
</dbReference>
<keyword evidence="11 12" id="KW-0998">Cell outer membrane</keyword>
<dbReference type="InterPro" id="IPR011662">
    <property type="entry name" value="Secretin/TonB_short_N"/>
</dbReference>
<evidence type="ECO:0000259" key="15">
    <source>
        <dbReference type="SMART" id="SM00965"/>
    </source>
</evidence>
<evidence type="ECO:0000256" key="11">
    <source>
        <dbReference type="ARBA" id="ARBA00023237"/>
    </source>
</evidence>
<keyword evidence="10 16" id="KW-0675">Receptor</keyword>
<dbReference type="Gene3D" id="2.170.130.10">
    <property type="entry name" value="TonB-dependent receptor, plug domain"/>
    <property type="match status" value="1"/>
</dbReference>
<keyword evidence="4 12" id="KW-1134">Transmembrane beta strand</keyword>
<dbReference type="RefSeq" id="WP_250083132.1">
    <property type="nucleotide sequence ID" value="NZ_JAMJPJ010000026.1"/>
</dbReference>
<keyword evidence="14" id="KW-0732">Signal</keyword>
<keyword evidence="8 13" id="KW-0798">TonB box</keyword>
<dbReference type="Pfam" id="PF07660">
    <property type="entry name" value="STN"/>
    <property type="match status" value="1"/>
</dbReference>
<dbReference type="PANTHER" id="PTHR32552:SF74">
    <property type="entry name" value="HYDROXAMATE SIDEROPHORE RECEPTOR FHUE"/>
    <property type="match status" value="1"/>
</dbReference>
<feature type="signal peptide" evidence="14">
    <location>
        <begin position="1"/>
        <end position="42"/>
    </location>
</feature>
<proteinExistence type="inferred from homology"/>
<reference evidence="16" key="1">
    <citation type="submission" date="2022-05" db="EMBL/GenBank/DDBJ databases">
        <title>Halomonas geminus sp. nov. and Halomonas llamarensis sp. nov. isolated from high-altitude salars of the Atacama Desert.</title>
        <authorList>
            <person name="Hintersatz C."/>
            <person name="Rojas L.A."/>
            <person name="Wei T.-S."/>
            <person name="Kutschke S."/>
            <person name="Lehmann F."/>
            <person name="Jain R."/>
            <person name="Pollmann K."/>
        </authorList>
    </citation>
    <scope>NUCLEOTIDE SEQUENCE</scope>
    <source>
        <strain evidence="16">ATCHA</strain>
    </source>
</reference>
<dbReference type="SUPFAM" id="SSF56935">
    <property type="entry name" value="Porins"/>
    <property type="match status" value="1"/>
</dbReference>
<dbReference type="CDD" id="cd01347">
    <property type="entry name" value="ligand_gated_channel"/>
    <property type="match status" value="1"/>
</dbReference>
<evidence type="ECO:0000256" key="7">
    <source>
        <dbReference type="ARBA" id="ARBA00023004"/>
    </source>
</evidence>
<evidence type="ECO:0000256" key="14">
    <source>
        <dbReference type="SAM" id="SignalP"/>
    </source>
</evidence>
<evidence type="ECO:0000256" key="3">
    <source>
        <dbReference type="ARBA" id="ARBA00022448"/>
    </source>
</evidence>
<feature type="domain" description="Secretin/TonB short N-terminal" evidence="15">
    <location>
        <begin position="76"/>
        <end position="127"/>
    </location>
</feature>
<dbReference type="NCBIfam" id="TIGR01783">
    <property type="entry name" value="TonB-siderophor"/>
    <property type="match status" value="1"/>
</dbReference>
<keyword evidence="5" id="KW-0410">Iron transport</keyword>
<dbReference type="Pfam" id="PF00593">
    <property type="entry name" value="TonB_dep_Rec_b-barrel"/>
    <property type="match status" value="1"/>
</dbReference>
<evidence type="ECO:0000256" key="13">
    <source>
        <dbReference type="RuleBase" id="RU003357"/>
    </source>
</evidence>
<keyword evidence="9 12" id="KW-0472">Membrane</keyword>